<dbReference type="AlphaFoldDB" id="A0AAV1SS54"/>
<protein>
    <recommendedName>
        <fullName evidence="3">Secreted protein</fullName>
    </recommendedName>
</protein>
<sequence length="76" mass="8914">MTKPQPPWLLRLHSLLLHSPPGPPTSRLHSPLERYYCSLALCSLKEIGRFVRDRTRIYFWTNNWAADVGPRIYHVS</sequence>
<proteinExistence type="predicted"/>
<comment type="caution">
    <text evidence="1">The sequence shown here is derived from an EMBL/GenBank/DDBJ whole genome shotgun (WGS) entry which is preliminary data.</text>
</comment>
<reference evidence="1 2" key="1">
    <citation type="submission" date="2024-01" db="EMBL/GenBank/DDBJ databases">
        <authorList>
            <person name="Waweru B."/>
        </authorList>
    </citation>
    <scope>NUCLEOTIDE SEQUENCE [LARGE SCALE GENOMIC DNA]</scope>
</reference>
<keyword evidence="2" id="KW-1185">Reference proteome</keyword>
<evidence type="ECO:0008006" key="3">
    <source>
        <dbReference type="Google" id="ProtNLM"/>
    </source>
</evidence>
<evidence type="ECO:0000313" key="1">
    <source>
        <dbReference type="EMBL" id="CAK7355643.1"/>
    </source>
</evidence>
<gene>
    <name evidence="1" type="ORF">DCAF_LOCUS25903</name>
</gene>
<accession>A0AAV1SS54</accession>
<dbReference type="Proteomes" id="UP001314170">
    <property type="component" value="Unassembled WGS sequence"/>
</dbReference>
<organism evidence="1 2">
    <name type="scientific">Dovyalis caffra</name>
    <dbReference type="NCBI Taxonomy" id="77055"/>
    <lineage>
        <taxon>Eukaryota</taxon>
        <taxon>Viridiplantae</taxon>
        <taxon>Streptophyta</taxon>
        <taxon>Embryophyta</taxon>
        <taxon>Tracheophyta</taxon>
        <taxon>Spermatophyta</taxon>
        <taxon>Magnoliopsida</taxon>
        <taxon>eudicotyledons</taxon>
        <taxon>Gunneridae</taxon>
        <taxon>Pentapetalae</taxon>
        <taxon>rosids</taxon>
        <taxon>fabids</taxon>
        <taxon>Malpighiales</taxon>
        <taxon>Salicaceae</taxon>
        <taxon>Flacourtieae</taxon>
        <taxon>Dovyalis</taxon>
    </lineage>
</organism>
<evidence type="ECO:0000313" key="2">
    <source>
        <dbReference type="Proteomes" id="UP001314170"/>
    </source>
</evidence>
<name>A0AAV1SS54_9ROSI</name>
<feature type="non-terminal residue" evidence="1">
    <location>
        <position position="76"/>
    </location>
</feature>
<dbReference type="EMBL" id="CAWUPB010001195">
    <property type="protein sequence ID" value="CAK7355643.1"/>
    <property type="molecule type" value="Genomic_DNA"/>
</dbReference>